<dbReference type="GeneID" id="93648525"/>
<dbReference type="AlphaFoldDB" id="A0A177EKS9"/>
<feature type="region of interest" description="Disordered" evidence="1">
    <location>
        <begin position="43"/>
        <end position="63"/>
    </location>
</feature>
<keyword evidence="4" id="KW-1185">Reference proteome</keyword>
<keyword evidence="2" id="KW-1133">Transmembrane helix</keyword>
<accession>A0A177EKS9</accession>
<comment type="caution">
    <text evidence="3">The sequence shown here is derived from an EMBL/GenBank/DDBJ whole genome shotgun (WGS) entry which is preliminary data.</text>
</comment>
<feature type="transmembrane region" description="Helical" evidence="2">
    <location>
        <begin position="12"/>
        <end position="33"/>
    </location>
</feature>
<keyword evidence="2" id="KW-0812">Transmembrane</keyword>
<sequence>MELTYKMKQKRWLIRITACVLVALAGTGLYFLYQSWCSGHSSGQEETEPTILRRQTPVDNTPNTVILSGAPEDIVAGSGVEKYDDLKEITEEQLEALFEKENIIPTRYLGPTEEKATTKGWWLINKAYSTGSWLKSWVTTPEKKPAVLTSEEKKQQIEHTRIIKKGFEVMFINQTNNRKSIKKAISIEEIDQLLRCGSDKNTPAVFSGLSSIETNNYRFWTTVYNMGGDLTKWMAFNCGEEELSRYSSQLSSIIGESKKNGNVDGTAVVTIVKNMIVSATKGADLEPITQVRESIQKKIHEYKSTQPMVGDESAGYLTGDILTMIDVLTYFVHLAPSVAAELKSALTALDATVDNLAQCPEQKMLAQYLEHLNPHNQRLIMVINHLFAFIADHEQYTRINLFRLLETTSERELINIEAANSSMNIYALPLDAPSSTVVQTVHLMLDKYAKNLRRYHQLLNLVRDRSNATTRPDCGFYTAEELASNQVVDLDLEIKSSLCEVDAVIVNELASEVVLTAA</sequence>
<keyword evidence="2" id="KW-0472">Membrane</keyword>
<reference evidence="3 4" key="1">
    <citation type="submission" date="2016-02" db="EMBL/GenBank/DDBJ databases">
        <title>Discovery of a natural microsporidian pathogen with a broad tissue tropism in Caenorhabditis elegans.</title>
        <authorList>
            <person name="Luallen R.J."/>
            <person name="Reinke A.W."/>
            <person name="Tong L."/>
            <person name="Botts M.R."/>
            <person name="Felix M.-A."/>
            <person name="Troemel E.R."/>
        </authorList>
    </citation>
    <scope>NUCLEOTIDE SEQUENCE [LARGE SCALE GENOMIC DNA]</scope>
    <source>
        <strain evidence="3 4">JUm2807</strain>
    </source>
</reference>
<proteinExistence type="predicted"/>
<dbReference type="VEuPathDB" id="MicrosporidiaDB:NEDG_02175"/>
<dbReference type="RefSeq" id="XP_067545791.1">
    <property type="nucleotide sequence ID" value="XM_067689593.1"/>
</dbReference>
<evidence type="ECO:0000256" key="1">
    <source>
        <dbReference type="SAM" id="MobiDB-lite"/>
    </source>
</evidence>
<protein>
    <submittedName>
        <fullName evidence="3">Uncharacterized protein</fullName>
    </submittedName>
</protein>
<dbReference type="Proteomes" id="UP000185944">
    <property type="component" value="Unassembled WGS sequence"/>
</dbReference>
<dbReference type="EMBL" id="LTDL01000001">
    <property type="protein sequence ID" value="OAG32593.1"/>
    <property type="molecule type" value="Genomic_DNA"/>
</dbReference>
<evidence type="ECO:0000313" key="4">
    <source>
        <dbReference type="Proteomes" id="UP000185944"/>
    </source>
</evidence>
<organism evidence="3 4">
    <name type="scientific">Nematocida displodere</name>
    <dbReference type="NCBI Taxonomy" id="1805483"/>
    <lineage>
        <taxon>Eukaryota</taxon>
        <taxon>Fungi</taxon>
        <taxon>Fungi incertae sedis</taxon>
        <taxon>Microsporidia</taxon>
        <taxon>Nematocida</taxon>
    </lineage>
</organism>
<gene>
    <name evidence="3" type="ORF">NEDG_02175</name>
</gene>
<evidence type="ECO:0000313" key="3">
    <source>
        <dbReference type="EMBL" id="OAG32593.1"/>
    </source>
</evidence>
<name>A0A177EKS9_9MICR</name>
<dbReference type="OrthoDB" id="2195798at2759"/>
<evidence type="ECO:0000256" key="2">
    <source>
        <dbReference type="SAM" id="Phobius"/>
    </source>
</evidence>